<accession>A0A8I0K173</accession>
<dbReference type="PANTHER" id="PTHR39639:SF1">
    <property type="entry name" value="DUF262 DOMAIN-CONTAINING PROTEIN"/>
    <property type="match status" value="1"/>
</dbReference>
<name>A0A8I0K173_9ACTN</name>
<proteinExistence type="predicted"/>
<dbReference type="AlphaFoldDB" id="A0A8I0K173"/>
<sequence length="371" mass="41973">MPGWNGLPFGASHKQEEPVEGSTPQHYTVADFVKWYEDKELVLNPNFQRGSVWPSHARTYLIDSLLRGYPIPKLLLRTTVDRTTRRTVRDVVDGQQRLRTIFDFVNDKLVLGPKATGYQGKRYSDLEPDEQDRLLAYKLTCEQLINASDDDVLEVFGRINSYAVPVNEPELRNAQFDNEFSSYVKELAKALSSVWALGVLSERDRVRMIDQSLVAELVGITTSGLTDGAEKDITKIYETHRSSEVSDLPPAETIVGQCLAVADLLAPFHGEALVKRPHFLVLYAALLFMQGDLRPGRLDLAEFEDFRKLGMTDSQTIQDNFERLNRALGDAEAATTRDLIEFREARATTQRMKSRKARFAIFCKALSQPLD</sequence>
<feature type="domain" description="GmrSD restriction endonucleases N-terminal" evidence="2">
    <location>
        <begin position="37"/>
        <end position="176"/>
    </location>
</feature>
<dbReference type="InterPro" id="IPR004919">
    <property type="entry name" value="GmrSD_N"/>
</dbReference>
<gene>
    <name evidence="3" type="ORF">IBG24_12585</name>
</gene>
<comment type="caution">
    <text evidence="3">The sequence shown here is derived from an EMBL/GenBank/DDBJ whole genome shotgun (WGS) entry which is preliminary data.</text>
</comment>
<dbReference type="Pfam" id="PF03235">
    <property type="entry name" value="GmrSD_N"/>
    <property type="match status" value="1"/>
</dbReference>
<feature type="region of interest" description="Disordered" evidence="1">
    <location>
        <begin position="1"/>
        <end position="23"/>
    </location>
</feature>
<organism evidence="3 4">
    <name type="scientific">Aeromicrobium senzhongii</name>
    <dbReference type="NCBI Taxonomy" id="2663859"/>
    <lineage>
        <taxon>Bacteria</taxon>
        <taxon>Bacillati</taxon>
        <taxon>Actinomycetota</taxon>
        <taxon>Actinomycetes</taxon>
        <taxon>Propionibacteriales</taxon>
        <taxon>Nocardioidaceae</taxon>
        <taxon>Aeromicrobium</taxon>
    </lineage>
</organism>
<dbReference type="PANTHER" id="PTHR39639">
    <property type="entry name" value="CHROMOSOME 16, WHOLE GENOME SHOTGUN SEQUENCE"/>
    <property type="match status" value="1"/>
</dbReference>
<evidence type="ECO:0000256" key="1">
    <source>
        <dbReference type="SAM" id="MobiDB-lite"/>
    </source>
</evidence>
<dbReference type="Proteomes" id="UP000620591">
    <property type="component" value="Unassembled WGS sequence"/>
</dbReference>
<protein>
    <submittedName>
        <fullName evidence="3">DUF262 domain-containing protein</fullName>
    </submittedName>
</protein>
<dbReference type="EMBL" id="JACTVM010000003">
    <property type="protein sequence ID" value="MBC9227151.1"/>
    <property type="molecule type" value="Genomic_DNA"/>
</dbReference>
<reference evidence="4" key="1">
    <citation type="submission" date="2022-11" db="EMBL/GenBank/DDBJ databases">
        <title>Novel species in genus Aeromicrobium.</title>
        <authorList>
            <person name="Zhang G."/>
        </authorList>
    </citation>
    <scope>NUCLEOTIDE SEQUENCE [LARGE SCALE GENOMIC DNA]</scope>
    <source>
        <strain evidence="4">zg-636</strain>
    </source>
</reference>
<evidence type="ECO:0000259" key="2">
    <source>
        <dbReference type="Pfam" id="PF03235"/>
    </source>
</evidence>
<dbReference type="RefSeq" id="WP_187769773.1">
    <property type="nucleotide sequence ID" value="NZ_JACTVM010000003.1"/>
</dbReference>
<evidence type="ECO:0000313" key="3">
    <source>
        <dbReference type="EMBL" id="MBC9227151.1"/>
    </source>
</evidence>
<evidence type="ECO:0000313" key="4">
    <source>
        <dbReference type="Proteomes" id="UP000620591"/>
    </source>
</evidence>